<dbReference type="AlphaFoldDB" id="A0A2P4XL01"/>
<dbReference type="SUPFAM" id="SSF53098">
    <property type="entry name" value="Ribonuclease H-like"/>
    <property type="match status" value="1"/>
</dbReference>
<evidence type="ECO:0000313" key="3">
    <source>
        <dbReference type="Proteomes" id="UP000237271"/>
    </source>
</evidence>
<evidence type="ECO:0000259" key="1">
    <source>
        <dbReference type="Pfam" id="PF05699"/>
    </source>
</evidence>
<comment type="caution">
    <text evidence="2">The sequence shown here is derived from an EMBL/GenBank/DDBJ whole genome shotgun (WGS) entry which is preliminary data.</text>
</comment>
<evidence type="ECO:0000313" key="2">
    <source>
        <dbReference type="EMBL" id="POM66250.1"/>
    </source>
</evidence>
<keyword evidence="3" id="KW-1185">Reference proteome</keyword>
<dbReference type="OrthoDB" id="101009at2759"/>
<protein>
    <recommendedName>
        <fullName evidence="1">HAT C-terminal dimerisation domain-containing protein</fullName>
    </recommendedName>
</protein>
<sequence length="111" mass="12651">MTRVFSGGIAEFDEEADENLKDKCESEITLYLEYPVTTNPLKWWTKERRGKYPIIAALARKWLGCIATSVPSECSLDPDIVRDIVVVFENYKENDDNIPSGETDNNDDDSE</sequence>
<dbReference type="InterPro" id="IPR012337">
    <property type="entry name" value="RNaseH-like_sf"/>
</dbReference>
<feature type="domain" description="HAT C-terminal dimerisation" evidence="1">
    <location>
        <begin position="36"/>
        <end position="75"/>
    </location>
</feature>
<accession>A0A2P4XL01</accession>
<dbReference type="Pfam" id="PF05699">
    <property type="entry name" value="Dimer_Tnp_hAT"/>
    <property type="match status" value="1"/>
</dbReference>
<reference evidence="2 3" key="1">
    <citation type="journal article" date="2017" name="Genome Biol. Evol.">
        <title>Phytophthora megakarya and P. palmivora, closely related causal agents of cacao black pod rot, underwent increases in genome sizes and gene numbers by different mechanisms.</title>
        <authorList>
            <person name="Ali S.S."/>
            <person name="Shao J."/>
            <person name="Lary D.J."/>
            <person name="Kronmiller B."/>
            <person name="Shen D."/>
            <person name="Strem M.D."/>
            <person name="Amoako-Attah I."/>
            <person name="Akrofi A.Y."/>
            <person name="Begoude B.A."/>
            <person name="Ten Hoopen G.M."/>
            <person name="Coulibaly K."/>
            <person name="Kebe B.I."/>
            <person name="Melnick R.L."/>
            <person name="Guiltinan M.J."/>
            <person name="Tyler B.M."/>
            <person name="Meinhardt L.W."/>
            <person name="Bailey B.A."/>
        </authorList>
    </citation>
    <scope>NUCLEOTIDE SEQUENCE [LARGE SCALE GENOMIC DNA]</scope>
    <source>
        <strain evidence="3">sbr112.9</strain>
    </source>
</reference>
<dbReference type="EMBL" id="NCKW01009683">
    <property type="protein sequence ID" value="POM66250.1"/>
    <property type="molecule type" value="Genomic_DNA"/>
</dbReference>
<name>A0A2P4XL01_9STRA</name>
<dbReference type="InterPro" id="IPR008906">
    <property type="entry name" value="HATC_C_dom"/>
</dbReference>
<gene>
    <name evidence="2" type="ORF">PHPALM_17924</name>
</gene>
<proteinExistence type="predicted"/>
<organism evidence="2 3">
    <name type="scientific">Phytophthora palmivora</name>
    <dbReference type="NCBI Taxonomy" id="4796"/>
    <lineage>
        <taxon>Eukaryota</taxon>
        <taxon>Sar</taxon>
        <taxon>Stramenopiles</taxon>
        <taxon>Oomycota</taxon>
        <taxon>Peronosporomycetes</taxon>
        <taxon>Peronosporales</taxon>
        <taxon>Peronosporaceae</taxon>
        <taxon>Phytophthora</taxon>
    </lineage>
</organism>
<dbReference type="Proteomes" id="UP000237271">
    <property type="component" value="Unassembled WGS sequence"/>
</dbReference>
<dbReference type="GO" id="GO:0046983">
    <property type="term" value="F:protein dimerization activity"/>
    <property type="evidence" value="ECO:0007669"/>
    <property type="project" value="InterPro"/>
</dbReference>